<evidence type="ECO:0000256" key="1">
    <source>
        <dbReference type="SAM" id="Phobius"/>
    </source>
</evidence>
<keyword evidence="1" id="KW-0472">Membrane</keyword>
<reference evidence="2" key="1">
    <citation type="submission" date="2020-11" db="EMBL/GenBank/DDBJ databases">
        <authorList>
            <consortium name="DOE Joint Genome Institute"/>
            <person name="Ahrendt S."/>
            <person name="Riley R."/>
            <person name="Andreopoulos W."/>
            <person name="LaButti K."/>
            <person name="Pangilinan J."/>
            <person name="Ruiz-duenas F.J."/>
            <person name="Barrasa J.M."/>
            <person name="Sanchez-Garcia M."/>
            <person name="Camarero S."/>
            <person name="Miyauchi S."/>
            <person name="Serrano A."/>
            <person name="Linde D."/>
            <person name="Babiker R."/>
            <person name="Drula E."/>
            <person name="Ayuso-Fernandez I."/>
            <person name="Pacheco R."/>
            <person name="Padilla G."/>
            <person name="Ferreira P."/>
            <person name="Barriuso J."/>
            <person name="Kellner H."/>
            <person name="Castanera R."/>
            <person name="Alfaro M."/>
            <person name="Ramirez L."/>
            <person name="Pisabarro A.G."/>
            <person name="Kuo A."/>
            <person name="Tritt A."/>
            <person name="Lipzen A."/>
            <person name="He G."/>
            <person name="Yan M."/>
            <person name="Ng V."/>
            <person name="Cullen D."/>
            <person name="Martin F."/>
            <person name="Rosso M.-N."/>
            <person name="Henrissat B."/>
            <person name="Hibbett D."/>
            <person name="Martinez A.T."/>
            <person name="Grigoriev I.V."/>
        </authorList>
    </citation>
    <scope>NUCLEOTIDE SEQUENCE</scope>
    <source>
        <strain evidence="2">AH 44721</strain>
    </source>
</reference>
<comment type="caution">
    <text evidence="2">The sequence shown here is derived from an EMBL/GenBank/DDBJ whole genome shotgun (WGS) entry which is preliminary data.</text>
</comment>
<protein>
    <submittedName>
        <fullName evidence="2">Tetraspanin Pls1 family</fullName>
    </submittedName>
</protein>
<keyword evidence="1" id="KW-0812">Transmembrane</keyword>
<dbReference type="OrthoDB" id="2279611at2759"/>
<organism evidence="2 3">
    <name type="scientific">Gymnopilus junonius</name>
    <name type="common">Spectacular rustgill mushroom</name>
    <name type="synonym">Gymnopilus spectabilis subsp. junonius</name>
    <dbReference type="NCBI Taxonomy" id="109634"/>
    <lineage>
        <taxon>Eukaryota</taxon>
        <taxon>Fungi</taxon>
        <taxon>Dikarya</taxon>
        <taxon>Basidiomycota</taxon>
        <taxon>Agaricomycotina</taxon>
        <taxon>Agaricomycetes</taxon>
        <taxon>Agaricomycetidae</taxon>
        <taxon>Agaricales</taxon>
        <taxon>Agaricineae</taxon>
        <taxon>Hymenogastraceae</taxon>
        <taxon>Gymnopilus</taxon>
    </lineage>
</organism>
<proteinExistence type="predicted"/>
<dbReference type="EMBL" id="JADNYJ010000188">
    <property type="protein sequence ID" value="KAF8876041.1"/>
    <property type="molecule type" value="Genomic_DNA"/>
</dbReference>
<keyword evidence="1" id="KW-1133">Transmembrane helix</keyword>
<sequence>MVSKRLMGVWAGLDILLLAAGALTLALSIVWRAPNVLMNMVISKADLTAGTVLGIAFIVTFAISVAAIVQRNHVTVGLVILNYTLLLDALGVFCIGTFIWMFTLHERDNFHKLWVEASSSTRLTIQDHFKCCGYFNGSDSAEVGGFCQSQDFINNLAANVTSNFCVTPLTGFADFTLNNIFTTIYGFMAIVLCLLLASLCVIKKRQEDERFKRIDAKRGGRGFV</sequence>
<feature type="transmembrane region" description="Helical" evidence="1">
    <location>
        <begin position="48"/>
        <end position="69"/>
    </location>
</feature>
<feature type="transmembrane region" description="Helical" evidence="1">
    <location>
        <begin position="180"/>
        <end position="202"/>
    </location>
</feature>
<evidence type="ECO:0000313" key="3">
    <source>
        <dbReference type="Proteomes" id="UP000724874"/>
    </source>
</evidence>
<dbReference type="AlphaFoldDB" id="A0A9P5NBN0"/>
<accession>A0A9P5NBN0</accession>
<evidence type="ECO:0000313" key="2">
    <source>
        <dbReference type="EMBL" id="KAF8876041.1"/>
    </source>
</evidence>
<gene>
    <name evidence="2" type="ORF">CPB84DRAFT_1736556</name>
</gene>
<name>A0A9P5NBN0_GYMJU</name>
<dbReference type="Proteomes" id="UP000724874">
    <property type="component" value="Unassembled WGS sequence"/>
</dbReference>
<keyword evidence="3" id="KW-1185">Reference proteome</keyword>
<feature type="transmembrane region" description="Helical" evidence="1">
    <location>
        <begin position="76"/>
        <end position="102"/>
    </location>
</feature>